<dbReference type="Proteomes" id="UP000663845">
    <property type="component" value="Unassembled WGS sequence"/>
</dbReference>
<name>A0A818R7Y0_9BILA</name>
<dbReference type="Pfam" id="PF00041">
    <property type="entry name" value="fn3"/>
    <property type="match status" value="1"/>
</dbReference>
<accession>A0A818R7Y0</accession>
<dbReference type="Proteomes" id="UP000663844">
    <property type="component" value="Unassembled WGS sequence"/>
</dbReference>
<gene>
    <name evidence="4" type="ORF">JYZ213_LOCUS4930</name>
    <name evidence="5" type="ORF">OXD698_LOCUS9113</name>
</gene>
<dbReference type="SUPFAM" id="SSF49265">
    <property type="entry name" value="Fibronectin type III"/>
    <property type="match status" value="1"/>
</dbReference>
<evidence type="ECO:0000256" key="2">
    <source>
        <dbReference type="SAM" id="MobiDB-lite"/>
    </source>
</evidence>
<evidence type="ECO:0000313" key="6">
    <source>
        <dbReference type="Proteomes" id="UP000663844"/>
    </source>
</evidence>
<proteinExistence type="predicted"/>
<dbReference type="EMBL" id="CAJNOG010000028">
    <property type="protein sequence ID" value="CAF0794815.1"/>
    <property type="molecule type" value="Genomic_DNA"/>
</dbReference>
<keyword evidence="1" id="KW-0677">Repeat</keyword>
<dbReference type="Gene3D" id="2.60.40.10">
    <property type="entry name" value="Immunoglobulins"/>
    <property type="match status" value="1"/>
</dbReference>
<evidence type="ECO:0000313" key="5">
    <source>
        <dbReference type="EMBL" id="CAF3652685.1"/>
    </source>
</evidence>
<dbReference type="InterPro" id="IPR013783">
    <property type="entry name" value="Ig-like_fold"/>
</dbReference>
<evidence type="ECO:0000256" key="1">
    <source>
        <dbReference type="ARBA" id="ARBA00022737"/>
    </source>
</evidence>
<evidence type="ECO:0000259" key="3">
    <source>
        <dbReference type="PROSITE" id="PS50853"/>
    </source>
</evidence>
<dbReference type="CDD" id="cd00063">
    <property type="entry name" value="FN3"/>
    <property type="match status" value="1"/>
</dbReference>
<dbReference type="EMBL" id="CAJOAZ010000455">
    <property type="protein sequence ID" value="CAF3652685.1"/>
    <property type="molecule type" value="Genomic_DNA"/>
</dbReference>
<evidence type="ECO:0000313" key="4">
    <source>
        <dbReference type="EMBL" id="CAF0794815.1"/>
    </source>
</evidence>
<sequence length="699" mass="81159">MSEHESDASSFDTTNSSTQTNIFLKLSPNGHIFADWSDLPRHPTVRQCVIHYKSLNNNRSHALRVSHKKNNGYLKKIETGHRYEVHVCAVDNSNKILASTQRAQIQTIACNEAPRLRVTKSSPDSIWLEWEKPDEVKLSDITTYKIKINGLTQICVPPTENRYVINDGKSGERYIFQIEMIRNDGKKNSSIPVSINWPCVTIPKCHAIVNGSDELIFCWGDSISINDGNIESYTLHLYDSKENLLSKCGPYSPECRQIWIKDVAKGVYNYILEIKLANSNKSIYSIPMKIECGRESRLPILTYNYTDSNNEKQLVNMIYHLINIRDNMKSKRFFDKCDNQLQQILSILTHLTDSIRLNLMIESNSNKSALKTYQLIIDNQECNKPIPGSVKEYPLELPRRDKPYEIAISVTPDFDGIKSKKIVVEASGQLSFFCMHFDQRQSAESCFYVDTLPREKQLKQSIHQGLLKTPQIMNNIEVYDINENKIIRLPSEGRARRLSILFFYINQCIPSMNHLEYFSNYASNNRAQYNYLSINCTQMDIDDLKETNKDLTDIQCYTDFSSEDFEYEEKHNDKPIHEILEIDGVPMYFILDFSNRIVWKGRLCIQDQTEYDSAMNHIITEVNQIKCSPDKCKLCQYSSMNEDRIKSELNTIDRDLQYLLQQRFSQSAKKQQDGEKQNKKRQIVSMKNISNNKKDNRYH</sequence>
<dbReference type="InterPro" id="IPR036116">
    <property type="entry name" value="FN3_sf"/>
</dbReference>
<dbReference type="InterPro" id="IPR050991">
    <property type="entry name" value="ECM_Regulatory_Proteins"/>
</dbReference>
<feature type="region of interest" description="Disordered" evidence="2">
    <location>
        <begin position="667"/>
        <end position="699"/>
    </location>
</feature>
<dbReference type="PROSITE" id="PS50853">
    <property type="entry name" value="FN3"/>
    <property type="match status" value="1"/>
</dbReference>
<dbReference type="AlphaFoldDB" id="A0A818R7Y0"/>
<organism evidence="5 6">
    <name type="scientific">Adineta steineri</name>
    <dbReference type="NCBI Taxonomy" id="433720"/>
    <lineage>
        <taxon>Eukaryota</taxon>
        <taxon>Metazoa</taxon>
        <taxon>Spiralia</taxon>
        <taxon>Gnathifera</taxon>
        <taxon>Rotifera</taxon>
        <taxon>Eurotatoria</taxon>
        <taxon>Bdelloidea</taxon>
        <taxon>Adinetida</taxon>
        <taxon>Adinetidae</taxon>
        <taxon>Adineta</taxon>
    </lineage>
</organism>
<feature type="domain" description="Fibronectin type-III" evidence="3">
    <location>
        <begin position="113"/>
        <end position="204"/>
    </location>
</feature>
<comment type="caution">
    <text evidence="5">The sequence shown here is derived from an EMBL/GenBank/DDBJ whole genome shotgun (WGS) entry which is preliminary data.</text>
</comment>
<protein>
    <recommendedName>
        <fullName evidence="3">Fibronectin type-III domain-containing protein</fullName>
    </recommendedName>
</protein>
<reference evidence="5" key="1">
    <citation type="submission" date="2021-02" db="EMBL/GenBank/DDBJ databases">
        <authorList>
            <person name="Nowell W R."/>
        </authorList>
    </citation>
    <scope>NUCLEOTIDE SEQUENCE</scope>
</reference>
<dbReference type="PANTHER" id="PTHR46708:SF2">
    <property type="entry name" value="FIBRONECTIN TYPE-III DOMAIN-CONTAINING PROTEIN"/>
    <property type="match status" value="1"/>
</dbReference>
<dbReference type="PANTHER" id="PTHR46708">
    <property type="entry name" value="TENASCIN"/>
    <property type="match status" value="1"/>
</dbReference>
<dbReference type="InterPro" id="IPR003961">
    <property type="entry name" value="FN3_dom"/>
</dbReference>